<proteinExistence type="predicted"/>
<dbReference type="KEGG" id="csty:KN1_05180"/>
<dbReference type="AlphaFoldDB" id="A0A8D5U4F1"/>
<dbReference type="RefSeq" id="WP_221289272.1">
    <property type="nucleotide sequence ID" value="NZ_AP024597.1"/>
</dbReference>
<dbReference type="EMBL" id="AP024597">
    <property type="protein sequence ID" value="BCU69221.1"/>
    <property type="molecule type" value="Genomic_DNA"/>
</dbReference>
<organism evidence="1 2">
    <name type="scientific">Stygiolobus caldivivus</name>
    <dbReference type="NCBI Taxonomy" id="2824673"/>
    <lineage>
        <taxon>Archaea</taxon>
        <taxon>Thermoproteota</taxon>
        <taxon>Thermoprotei</taxon>
        <taxon>Sulfolobales</taxon>
        <taxon>Sulfolobaceae</taxon>
        <taxon>Stygiolobus</taxon>
    </lineage>
</organism>
<name>A0A8D5U4F1_9CREN</name>
<sequence>MRLLISGLLQFDSGKTSFSLSLISALKDNGINIFPHKPVAGHNAWYSFYTMLRSEELNELVGNDALKYYDEISESQYVNDKKEIIREINPFAVLLAVPDIEKLNFNVRLYRELMSEGIIVTIRVSDCNSSIHFSLSDIQKVIPSPLAEKILHLNKVLGAVQVEGEKLKELLNSSPNLTEKCTQNIFHKYENVIIESYNDALAPNFSSLNADMLFIVSPGKVLLVDDFKDIAKLFSYPPWLIPVSSFMKYVRAVRAWDVEPGNYKVNESLLDFILKFIDINE</sequence>
<protein>
    <recommendedName>
        <fullName evidence="3">ATPase</fullName>
    </recommendedName>
</protein>
<gene>
    <name evidence="1" type="ORF">KN1_05180</name>
</gene>
<accession>A0A8D5U4F1</accession>
<evidence type="ECO:0008006" key="3">
    <source>
        <dbReference type="Google" id="ProtNLM"/>
    </source>
</evidence>
<dbReference type="Proteomes" id="UP000825123">
    <property type="component" value="Chromosome"/>
</dbReference>
<evidence type="ECO:0000313" key="2">
    <source>
        <dbReference type="Proteomes" id="UP000825123"/>
    </source>
</evidence>
<dbReference type="GeneID" id="66162272"/>
<keyword evidence="2" id="KW-1185">Reference proteome</keyword>
<evidence type="ECO:0000313" key="1">
    <source>
        <dbReference type="EMBL" id="BCU69221.1"/>
    </source>
</evidence>
<reference evidence="1 2" key="1">
    <citation type="submission" date="2021-04" db="EMBL/GenBank/DDBJ databases">
        <title>Complete genome sequence of Stygiolobus sp. KN-1.</title>
        <authorList>
            <person name="Nakamura K."/>
            <person name="Sakai H."/>
            <person name="Kurosawa N."/>
        </authorList>
    </citation>
    <scope>NUCLEOTIDE SEQUENCE [LARGE SCALE GENOMIC DNA]</scope>
    <source>
        <strain evidence="1 2">KN-1</strain>
    </source>
</reference>